<name>A0A8B7N196_HYAAZ</name>
<feature type="compositionally biased region" description="Polar residues" evidence="5">
    <location>
        <begin position="74"/>
        <end position="83"/>
    </location>
</feature>
<dbReference type="Pfam" id="PF02902">
    <property type="entry name" value="Peptidase_C48"/>
    <property type="match status" value="1"/>
</dbReference>
<evidence type="ECO:0000313" key="8">
    <source>
        <dbReference type="RefSeq" id="XP_018007606.1"/>
    </source>
</evidence>
<comment type="similarity">
    <text evidence="1">Belongs to the peptidase C48 family.</text>
</comment>
<evidence type="ECO:0000256" key="3">
    <source>
        <dbReference type="ARBA" id="ARBA00022801"/>
    </source>
</evidence>
<dbReference type="InterPro" id="IPR003653">
    <property type="entry name" value="Peptidase_C48_C"/>
</dbReference>
<dbReference type="AlphaFoldDB" id="A0A8B7N196"/>
<dbReference type="Gene3D" id="3.40.395.10">
    <property type="entry name" value="Adenoviral Proteinase, Chain A"/>
    <property type="match status" value="1"/>
</dbReference>
<feature type="region of interest" description="Disordered" evidence="5">
    <location>
        <begin position="74"/>
        <end position="120"/>
    </location>
</feature>
<dbReference type="RefSeq" id="XP_018007606.1">
    <property type="nucleotide sequence ID" value="XM_018152117.1"/>
</dbReference>
<accession>A0A8B7N196</accession>
<dbReference type="OrthoDB" id="1939479at2759"/>
<dbReference type="GO" id="GO:0005634">
    <property type="term" value="C:nucleus"/>
    <property type="evidence" value="ECO:0007669"/>
    <property type="project" value="TreeGrafter"/>
</dbReference>
<gene>
    <name evidence="8" type="primary">LOC108665368</name>
</gene>
<dbReference type="GO" id="GO:0016929">
    <property type="term" value="F:deSUMOylase activity"/>
    <property type="evidence" value="ECO:0007669"/>
    <property type="project" value="TreeGrafter"/>
</dbReference>
<evidence type="ECO:0000256" key="5">
    <source>
        <dbReference type="SAM" id="MobiDB-lite"/>
    </source>
</evidence>
<dbReference type="PANTHER" id="PTHR12606">
    <property type="entry name" value="SENTRIN/SUMO-SPECIFIC PROTEASE"/>
    <property type="match status" value="1"/>
</dbReference>
<feature type="domain" description="Ubiquitin-like protease family profile" evidence="6">
    <location>
        <begin position="593"/>
        <end position="755"/>
    </location>
</feature>
<evidence type="ECO:0000313" key="7">
    <source>
        <dbReference type="Proteomes" id="UP000694843"/>
    </source>
</evidence>
<dbReference type="GO" id="GO:0016926">
    <property type="term" value="P:protein desumoylation"/>
    <property type="evidence" value="ECO:0007669"/>
    <property type="project" value="TreeGrafter"/>
</dbReference>
<dbReference type="InterPro" id="IPR038765">
    <property type="entry name" value="Papain-like_cys_pep_sf"/>
</dbReference>
<dbReference type="GO" id="GO:0080090">
    <property type="term" value="P:regulation of primary metabolic process"/>
    <property type="evidence" value="ECO:0007669"/>
    <property type="project" value="UniProtKB-ARBA"/>
</dbReference>
<sequence>MEEREDLGFLQSKWPKLTSFISYLTQSVLPSQNLPARPQSLLDLDVVSDELYEVGGVEIMPSVSTLPRRSVLKTSSSAALTRQSPRRAAGTQRYYGTPHPRASINRRDGLQSGKSSPVLLDLDSEDNADIHVLPTPAGFKTKDIGEMAIAAQRHRKNHFTPAISKSRLTFDEHSSHAKSQQSNTPQIKVGGNDGLTDSDDEVMDGIENDNCDGRDLVGSVEIVDNFKSPSLSKFQFHPTITSTTERKMSKGLTRKENKFQLKSSRSAANGSLLRRNGRISARLALEPLRGVSNPFSRPRSSQFSSCMPSGRPGIFAKKGLSRMGLPEAYFSSARDCYKPADKQQYLELVKQVAALGSTFYGSSTSGFSTSSVSSVPVTKTIMGADWSRRKALEIEENAGQRKKTALNEISLWTDDQESMKLSGVDSVRDDVKPKAFVLQTEKNVKNKSADKEVDLVAEGQDDDLIITKENIKKVVRLNSFEQHSKFSIFKKFNEGWIQDVKSRRLQKEAELERPLRESQETLKLGFERRRKTPSIEDVVNRRFQMLDMRHPAARIELKEEDVLVELTPKMENVISNALRKHPPGEVLTEKFNIQITRRDIATLDGLNWLNDEVVNFYMNLIMERSQSEKLPSVYAFNTFFYPKLIKMGFSGVKRWTKKIDIFSYDLLLVPVHLGMHWCLATIDTQQRVICYYDSMLGDNPQCLHELRKYLADESMDKKKSAIDLSGWKYETPKDIPQQMNGSDCGMFACKFSEYLSRRKPITFTQDHMPYFRRRMVYEIVTNKLL</sequence>
<feature type="compositionally biased region" description="Polar residues" evidence="5">
    <location>
        <begin position="177"/>
        <end position="186"/>
    </location>
</feature>
<dbReference type="Proteomes" id="UP000694843">
    <property type="component" value="Unplaced"/>
</dbReference>
<evidence type="ECO:0000256" key="2">
    <source>
        <dbReference type="ARBA" id="ARBA00022670"/>
    </source>
</evidence>
<evidence type="ECO:0000256" key="4">
    <source>
        <dbReference type="ARBA" id="ARBA00022807"/>
    </source>
</evidence>
<keyword evidence="3" id="KW-0378">Hydrolase</keyword>
<organism evidence="7 8">
    <name type="scientific">Hyalella azteca</name>
    <name type="common">Amphipod</name>
    <dbReference type="NCBI Taxonomy" id="294128"/>
    <lineage>
        <taxon>Eukaryota</taxon>
        <taxon>Metazoa</taxon>
        <taxon>Ecdysozoa</taxon>
        <taxon>Arthropoda</taxon>
        <taxon>Crustacea</taxon>
        <taxon>Multicrustacea</taxon>
        <taxon>Malacostraca</taxon>
        <taxon>Eumalacostraca</taxon>
        <taxon>Peracarida</taxon>
        <taxon>Amphipoda</taxon>
        <taxon>Senticaudata</taxon>
        <taxon>Talitrida</taxon>
        <taxon>Talitroidea</taxon>
        <taxon>Hyalellidae</taxon>
        <taxon>Hyalella</taxon>
    </lineage>
</organism>
<keyword evidence="7" id="KW-1185">Reference proteome</keyword>
<dbReference type="KEGG" id="hazt:108665368"/>
<protein>
    <submittedName>
        <fullName evidence="8">Uncharacterized protein LOC108665368</fullName>
    </submittedName>
</protein>
<keyword evidence="4" id="KW-0788">Thiol protease</keyword>
<dbReference type="GeneID" id="108665368"/>
<evidence type="ECO:0000256" key="1">
    <source>
        <dbReference type="ARBA" id="ARBA00005234"/>
    </source>
</evidence>
<proteinExistence type="inferred from homology"/>
<dbReference type="PANTHER" id="PTHR12606:SF141">
    <property type="entry name" value="GH15225P-RELATED"/>
    <property type="match status" value="1"/>
</dbReference>
<dbReference type="SUPFAM" id="SSF54001">
    <property type="entry name" value="Cysteine proteinases"/>
    <property type="match status" value="1"/>
</dbReference>
<reference evidence="8" key="1">
    <citation type="submission" date="2025-08" db="UniProtKB">
        <authorList>
            <consortium name="RefSeq"/>
        </authorList>
    </citation>
    <scope>IDENTIFICATION</scope>
    <source>
        <tissue evidence="8">Whole organism</tissue>
    </source>
</reference>
<dbReference type="GO" id="GO:0006508">
    <property type="term" value="P:proteolysis"/>
    <property type="evidence" value="ECO:0007669"/>
    <property type="project" value="UniProtKB-KW"/>
</dbReference>
<feature type="region of interest" description="Disordered" evidence="5">
    <location>
        <begin position="169"/>
        <end position="195"/>
    </location>
</feature>
<dbReference type="GO" id="GO:0060255">
    <property type="term" value="P:regulation of macromolecule metabolic process"/>
    <property type="evidence" value="ECO:0007669"/>
    <property type="project" value="UniProtKB-ARBA"/>
</dbReference>
<dbReference type="FunFam" id="3.40.395.10:FF:000001">
    <property type="entry name" value="Sentrin-specific protease 1"/>
    <property type="match status" value="1"/>
</dbReference>
<dbReference type="PROSITE" id="PS50600">
    <property type="entry name" value="ULP_PROTEASE"/>
    <property type="match status" value="1"/>
</dbReference>
<evidence type="ECO:0000259" key="6">
    <source>
        <dbReference type="PROSITE" id="PS50600"/>
    </source>
</evidence>
<keyword evidence="2" id="KW-0645">Protease</keyword>